<comment type="similarity">
    <text evidence="4">Belongs to the complex I LYR family. SDHAF1 subfamily.</text>
</comment>
<dbReference type="Proteomes" id="UP000215902">
    <property type="component" value="Unassembled WGS sequence"/>
</dbReference>
<dbReference type="InterPro" id="IPR008011">
    <property type="entry name" value="Complex1_LYR_dom"/>
</dbReference>
<feature type="non-terminal residue" evidence="8">
    <location>
        <position position="1"/>
    </location>
</feature>
<dbReference type="InterPro" id="IPR045295">
    <property type="entry name" value="Complex1_LYR_SDHAF1_LYRM8"/>
</dbReference>
<dbReference type="GO" id="GO:0005759">
    <property type="term" value="C:mitochondrial matrix"/>
    <property type="evidence" value="ECO:0007669"/>
    <property type="project" value="UniProtKB-SubCell"/>
</dbReference>
<dbReference type="AlphaFoldDB" id="A0A267GSX0"/>
<evidence type="ECO:0000313" key="9">
    <source>
        <dbReference type="Proteomes" id="UP000215902"/>
    </source>
</evidence>
<dbReference type="PANTHER" id="PTHR47046">
    <property type="entry name" value="SUCCINATE DEHYDROGENASE ASSEMBLY FACTOR 1, MITOCHONDRIAL"/>
    <property type="match status" value="1"/>
</dbReference>
<keyword evidence="9" id="KW-1185">Reference proteome</keyword>
<dbReference type="CDD" id="cd20268">
    <property type="entry name" value="Complex1_LYR_SDHAF1_LYRM8"/>
    <property type="match status" value="1"/>
</dbReference>
<gene>
    <name evidence="8" type="ORF">BOX15_Mlig007664g4</name>
    <name evidence="7" type="ORF">BOX15_Mlig007664g5</name>
</gene>
<feature type="region of interest" description="Disordered" evidence="5">
    <location>
        <begin position="79"/>
        <end position="102"/>
    </location>
</feature>
<reference evidence="8 9" key="1">
    <citation type="submission" date="2017-06" db="EMBL/GenBank/DDBJ databases">
        <title>A platform for efficient transgenesis in Macrostomum lignano, a flatworm model organism for stem cell research.</title>
        <authorList>
            <person name="Berezikov E."/>
        </authorList>
    </citation>
    <scope>NUCLEOTIDE SEQUENCE [LARGE SCALE GENOMIC DNA]</scope>
    <source>
        <strain evidence="8">DV1</strain>
        <tissue evidence="8">Whole organism</tissue>
    </source>
</reference>
<evidence type="ECO:0000256" key="5">
    <source>
        <dbReference type="SAM" id="MobiDB-lite"/>
    </source>
</evidence>
<dbReference type="OrthoDB" id="273010at2759"/>
<accession>A0A267GSX0</accession>
<keyword evidence="3" id="KW-0143">Chaperone</keyword>
<protein>
    <recommendedName>
        <fullName evidence="6">Complex 1 LYR protein domain-containing protein</fullName>
    </recommendedName>
</protein>
<dbReference type="Pfam" id="PF05347">
    <property type="entry name" value="Complex1_LYR"/>
    <property type="match status" value="1"/>
</dbReference>
<evidence type="ECO:0000256" key="2">
    <source>
        <dbReference type="ARBA" id="ARBA00023128"/>
    </source>
</evidence>
<evidence type="ECO:0000256" key="3">
    <source>
        <dbReference type="ARBA" id="ARBA00023186"/>
    </source>
</evidence>
<dbReference type="InterPro" id="IPR052687">
    <property type="entry name" value="SDHAF1"/>
</dbReference>
<dbReference type="EMBL" id="NIVC01000184">
    <property type="protein sequence ID" value="PAA88534.1"/>
    <property type="molecule type" value="Genomic_DNA"/>
</dbReference>
<comment type="subcellular location">
    <subcellularLocation>
        <location evidence="1">Mitochondrion matrix</location>
    </subcellularLocation>
</comment>
<feature type="domain" description="Complex 1 LYR protein" evidence="6">
    <location>
        <begin position="19"/>
        <end position="72"/>
    </location>
</feature>
<dbReference type="PANTHER" id="PTHR47046:SF1">
    <property type="entry name" value="SUCCINATE DEHYDROGENASE ASSEMBLY FACTOR 1, MITOCHONDRIAL"/>
    <property type="match status" value="1"/>
</dbReference>
<dbReference type="GO" id="GO:0034553">
    <property type="term" value="P:mitochondrial respiratory chain complex II assembly"/>
    <property type="evidence" value="ECO:0007669"/>
    <property type="project" value="InterPro"/>
</dbReference>
<name>A0A267GSX0_9PLAT</name>
<sequence length="102" mass="11293">RLSCQSTDRSMPPGGKIRQTVLQLYRDFLRLGRQKPGVADLAKREFRRQSRIPASDVVRIEQQVRRGKHLLATLSSQHVTGIGSMGPPVQSKIDPASTASKS</sequence>
<evidence type="ECO:0000313" key="7">
    <source>
        <dbReference type="EMBL" id="PAA57195.1"/>
    </source>
</evidence>
<dbReference type="EMBL" id="NIVC01002519">
    <property type="protein sequence ID" value="PAA57195.1"/>
    <property type="molecule type" value="Genomic_DNA"/>
</dbReference>
<keyword evidence="2" id="KW-0496">Mitochondrion</keyword>
<comment type="caution">
    <text evidence="8">The sequence shown here is derived from an EMBL/GenBank/DDBJ whole genome shotgun (WGS) entry which is preliminary data.</text>
</comment>
<evidence type="ECO:0000256" key="4">
    <source>
        <dbReference type="ARBA" id="ARBA00025715"/>
    </source>
</evidence>
<evidence type="ECO:0000256" key="1">
    <source>
        <dbReference type="ARBA" id="ARBA00004305"/>
    </source>
</evidence>
<organism evidence="8 9">
    <name type="scientific">Macrostomum lignano</name>
    <dbReference type="NCBI Taxonomy" id="282301"/>
    <lineage>
        <taxon>Eukaryota</taxon>
        <taxon>Metazoa</taxon>
        <taxon>Spiralia</taxon>
        <taxon>Lophotrochozoa</taxon>
        <taxon>Platyhelminthes</taxon>
        <taxon>Rhabditophora</taxon>
        <taxon>Macrostomorpha</taxon>
        <taxon>Macrostomida</taxon>
        <taxon>Macrostomidae</taxon>
        <taxon>Macrostomum</taxon>
    </lineage>
</organism>
<dbReference type="STRING" id="282301.A0A267GSX0"/>
<evidence type="ECO:0000259" key="6">
    <source>
        <dbReference type="Pfam" id="PF05347"/>
    </source>
</evidence>
<evidence type="ECO:0000313" key="8">
    <source>
        <dbReference type="EMBL" id="PAA88534.1"/>
    </source>
</evidence>
<proteinExistence type="inferred from homology"/>